<gene>
    <name evidence="1" type="ORF">TPC1_31821</name>
</gene>
<proteinExistence type="predicted"/>
<reference evidence="1" key="1">
    <citation type="submission" date="2015-07" db="EMBL/GenBank/DDBJ databases">
        <title>Adaptation to a free-living lifestyle via gene acquisitions in the diplomonad Trepomonas sp. PC1.</title>
        <authorList>
            <person name="Xu F."/>
            <person name="Jerlstrom-Hultqvist J."/>
            <person name="Kolisko M."/>
            <person name="Simpson A.G.B."/>
            <person name="Roger A.J."/>
            <person name="Svard S.G."/>
            <person name="Andersson J.O."/>
        </authorList>
    </citation>
    <scope>NUCLEOTIDE SEQUENCE</scope>
    <source>
        <strain evidence="1">PC1</strain>
    </source>
</reference>
<organism evidence="1">
    <name type="scientific">Trepomonas sp. PC1</name>
    <dbReference type="NCBI Taxonomy" id="1076344"/>
    <lineage>
        <taxon>Eukaryota</taxon>
        <taxon>Metamonada</taxon>
        <taxon>Diplomonadida</taxon>
        <taxon>Hexamitidae</taxon>
        <taxon>Hexamitinae</taxon>
        <taxon>Trepomonas</taxon>
    </lineage>
</organism>
<feature type="non-terminal residue" evidence="1">
    <location>
        <position position="1"/>
    </location>
</feature>
<accession>A0A146JYU2</accession>
<sequence length="309" mass="36242">LANQKLALDQIIDVLQKLIQQNKNESFVCVVLNQTFHSMFVKFNCLKYTEFYLLHQFIQNTIQILAKIENFQICCDKVILIYNFMFHQNKQQGGRIATRIITEFGRKDGVELKFGQCLQLLDMTVQSVPETDFQYQEVLSNLAGLISSCYKFDFYLITEQVYENVLKLNSDLIAFAMLNQIILQASKDQFDAAFERLQGILRPVFFNQLVVQVYEVFKTEVNDYFVKSQNKMDFVARISKFGIFDIDESQFLKKDEKIKYQLIKLQVGYKQMDHHELKEAIDMLNNMATGSNIQEEIVKEIQYLQSLQQ</sequence>
<dbReference type="AlphaFoldDB" id="A0A146JYU2"/>
<protein>
    <submittedName>
        <fullName evidence="1">Uncharacterized protein</fullName>
    </submittedName>
</protein>
<feature type="non-terminal residue" evidence="1">
    <location>
        <position position="309"/>
    </location>
</feature>
<evidence type="ECO:0000313" key="1">
    <source>
        <dbReference type="EMBL" id="JAP88684.1"/>
    </source>
</evidence>
<dbReference type="EMBL" id="GDID01007922">
    <property type="protein sequence ID" value="JAP88684.1"/>
    <property type="molecule type" value="Transcribed_RNA"/>
</dbReference>
<name>A0A146JYU2_9EUKA</name>